<feature type="signal peptide" evidence="1">
    <location>
        <begin position="1"/>
        <end position="23"/>
    </location>
</feature>
<dbReference type="AlphaFoldDB" id="A0A941E7T8"/>
<dbReference type="PANTHER" id="PTHR36302">
    <property type="entry name" value="BLR7088 PROTEIN"/>
    <property type="match status" value="1"/>
</dbReference>
<dbReference type="InterPro" id="IPR058248">
    <property type="entry name" value="Lxx211020-like"/>
</dbReference>
<keyword evidence="3" id="KW-1185">Reference proteome</keyword>
<dbReference type="PROSITE" id="PS51257">
    <property type="entry name" value="PROKAR_LIPOPROTEIN"/>
    <property type="match status" value="1"/>
</dbReference>
<dbReference type="Gene3D" id="2.60.40.1890">
    <property type="entry name" value="PCu(A)C copper chaperone"/>
    <property type="match status" value="1"/>
</dbReference>
<evidence type="ECO:0000256" key="1">
    <source>
        <dbReference type="SAM" id="SignalP"/>
    </source>
</evidence>
<dbReference type="SUPFAM" id="SSF110087">
    <property type="entry name" value="DR1885-like metal-binding protein"/>
    <property type="match status" value="1"/>
</dbReference>
<dbReference type="Proteomes" id="UP000676325">
    <property type="component" value="Unassembled WGS sequence"/>
</dbReference>
<proteinExistence type="predicted"/>
<protein>
    <submittedName>
        <fullName evidence="2">Copper chaperone PCu(A)C</fullName>
    </submittedName>
</protein>
<dbReference type="RefSeq" id="WP_212516680.1">
    <property type="nucleotide sequence ID" value="NZ_JAGSOH010000006.1"/>
</dbReference>
<keyword evidence="1" id="KW-0732">Signal</keyword>
<gene>
    <name evidence="2" type="ORF">KDK95_04390</name>
</gene>
<organism evidence="2 3">
    <name type="scientific">Actinospica acidithermotolerans</name>
    <dbReference type="NCBI Taxonomy" id="2828514"/>
    <lineage>
        <taxon>Bacteria</taxon>
        <taxon>Bacillati</taxon>
        <taxon>Actinomycetota</taxon>
        <taxon>Actinomycetes</taxon>
        <taxon>Catenulisporales</taxon>
        <taxon>Actinospicaceae</taxon>
        <taxon>Actinospica</taxon>
    </lineage>
</organism>
<name>A0A941E7T8_9ACTN</name>
<dbReference type="EMBL" id="JAGSOH010000006">
    <property type="protein sequence ID" value="MBR7825533.1"/>
    <property type="molecule type" value="Genomic_DNA"/>
</dbReference>
<dbReference type="InterPro" id="IPR036182">
    <property type="entry name" value="PCuAC_sf"/>
</dbReference>
<comment type="caution">
    <text evidence="2">The sequence shown here is derived from an EMBL/GenBank/DDBJ whole genome shotgun (WGS) entry which is preliminary data.</text>
</comment>
<dbReference type="PANTHER" id="PTHR36302:SF1">
    <property type="entry name" value="COPPER CHAPERONE PCU(A)C"/>
    <property type="match status" value="1"/>
</dbReference>
<accession>A0A941E7T8</accession>
<dbReference type="Pfam" id="PF04314">
    <property type="entry name" value="PCuAC"/>
    <property type="match status" value="1"/>
</dbReference>
<feature type="chain" id="PRO_5039664410" evidence="1">
    <location>
        <begin position="24"/>
        <end position="185"/>
    </location>
</feature>
<dbReference type="InterPro" id="IPR007410">
    <property type="entry name" value="LpqE-like"/>
</dbReference>
<sequence>MRSSLPAIAGVGVLMAVSTAGCASSTPGHPATATVTATTAAAASGPRGSASVGELEITDAYIPQPASPDVAAAYFTVTDVGSTGDVLLSATSTPASQTSLMQESDTGADAGTMTDLPGGLSVPPKGAVELGPGGYHLMLDNPVSALKQGQTVVLALRFKYAGTVTLKVPVTSLLSDAQTAAMPGM</sequence>
<evidence type="ECO:0000313" key="2">
    <source>
        <dbReference type="EMBL" id="MBR7825533.1"/>
    </source>
</evidence>
<reference evidence="2" key="1">
    <citation type="submission" date="2021-04" db="EMBL/GenBank/DDBJ databases">
        <title>Genome based classification of Actinospica acidithermotolerans sp. nov., an actinobacterium isolated from an Indonesian hot spring.</title>
        <authorList>
            <person name="Kusuma A.B."/>
            <person name="Putra K.E."/>
            <person name="Nafisah S."/>
            <person name="Loh J."/>
            <person name="Nouioui I."/>
            <person name="Goodfellow M."/>
        </authorList>
    </citation>
    <scope>NUCLEOTIDE SEQUENCE</scope>
    <source>
        <strain evidence="2">MGRD01-02</strain>
    </source>
</reference>
<evidence type="ECO:0000313" key="3">
    <source>
        <dbReference type="Proteomes" id="UP000676325"/>
    </source>
</evidence>